<dbReference type="InterPro" id="IPR035906">
    <property type="entry name" value="MetI-like_sf"/>
</dbReference>
<dbReference type="Proteomes" id="UP001564408">
    <property type="component" value="Unassembled WGS sequence"/>
</dbReference>
<dbReference type="CDD" id="cd06261">
    <property type="entry name" value="TM_PBP2"/>
    <property type="match status" value="1"/>
</dbReference>
<evidence type="ECO:0000256" key="6">
    <source>
        <dbReference type="ARBA" id="ARBA00023136"/>
    </source>
</evidence>
<dbReference type="Gene3D" id="1.10.3720.10">
    <property type="entry name" value="MetI-like"/>
    <property type="match status" value="1"/>
</dbReference>
<evidence type="ECO:0000256" key="8">
    <source>
        <dbReference type="RuleBase" id="RU363032"/>
    </source>
</evidence>
<feature type="transmembrane region" description="Helical" evidence="8">
    <location>
        <begin position="109"/>
        <end position="130"/>
    </location>
</feature>
<comment type="similarity">
    <text evidence="7">Belongs to the binding-protein-dependent transport system permease family. OppBC subfamily.</text>
</comment>
<dbReference type="PANTHER" id="PTHR43163:SF6">
    <property type="entry name" value="DIPEPTIDE TRANSPORT SYSTEM PERMEASE PROTEIN DPPB-RELATED"/>
    <property type="match status" value="1"/>
</dbReference>
<protein>
    <submittedName>
        <fullName evidence="10">ABC transporter permease</fullName>
    </submittedName>
</protein>
<dbReference type="Pfam" id="PF00528">
    <property type="entry name" value="BPD_transp_1"/>
    <property type="match status" value="1"/>
</dbReference>
<accession>A0ABV4BGY4</accession>
<comment type="subcellular location">
    <subcellularLocation>
        <location evidence="1 8">Cell membrane</location>
        <topology evidence="1 8">Multi-pass membrane protein</topology>
    </subcellularLocation>
</comment>
<dbReference type="EMBL" id="JBDKXB010000029">
    <property type="protein sequence ID" value="MEY6433801.1"/>
    <property type="molecule type" value="Genomic_DNA"/>
</dbReference>
<organism evidence="10 11">
    <name type="scientific">Thioalkalicoccus limnaeus</name>
    <dbReference type="NCBI Taxonomy" id="120681"/>
    <lineage>
        <taxon>Bacteria</taxon>
        <taxon>Pseudomonadati</taxon>
        <taxon>Pseudomonadota</taxon>
        <taxon>Gammaproteobacteria</taxon>
        <taxon>Chromatiales</taxon>
        <taxon>Chromatiaceae</taxon>
        <taxon>Thioalkalicoccus</taxon>
    </lineage>
</organism>
<dbReference type="PROSITE" id="PS50928">
    <property type="entry name" value="ABC_TM1"/>
    <property type="match status" value="1"/>
</dbReference>
<evidence type="ECO:0000256" key="1">
    <source>
        <dbReference type="ARBA" id="ARBA00004651"/>
    </source>
</evidence>
<feature type="transmembrane region" description="Helical" evidence="8">
    <location>
        <begin position="235"/>
        <end position="261"/>
    </location>
</feature>
<keyword evidence="6 8" id="KW-0472">Membrane</keyword>
<dbReference type="Pfam" id="PF19300">
    <property type="entry name" value="BPD_transp_1_N"/>
    <property type="match status" value="1"/>
</dbReference>
<keyword evidence="2 8" id="KW-0813">Transport</keyword>
<evidence type="ECO:0000256" key="2">
    <source>
        <dbReference type="ARBA" id="ARBA00022448"/>
    </source>
</evidence>
<keyword evidence="5 8" id="KW-1133">Transmembrane helix</keyword>
<keyword evidence="3" id="KW-1003">Cell membrane</keyword>
<evidence type="ECO:0000313" key="11">
    <source>
        <dbReference type="Proteomes" id="UP001564408"/>
    </source>
</evidence>
<feature type="domain" description="ABC transmembrane type-1" evidence="9">
    <location>
        <begin position="103"/>
        <end position="304"/>
    </location>
</feature>
<evidence type="ECO:0000256" key="5">
    <source>
        <dbReference type="ARBA" id="ARBA00022989"/>
    </source>
</evidence>
<dbReference type="RefSeq" id="WP_369668188.1">
    <property type="nucleotide sequence ID" value="NZ_JBDKXB010000029.1"/>
</dbReference>
<keyword evidence="4 8" id="KW-0812">Transmembrane</keyword>
<feature type="transmembrane region" description="Helical" evidence="8">
    <location>
        <begin position="177"/>
        <end position="195"/>
    </location>
</feature>
<feature type="transmembrane region" description="Helical" evidence="8">
    <location>
        <begin position="142"/>
        <end position="165"/>
    </location>
</feature>
<reference evidence="10 11" key="1">
    <citation type="submission" date="2024-05" db="EMBL/GenBank/DDBJ databases">
        <title>Genome Sequence and Characterization of the New Strain Purple Sulfur Bacterium of Genus Thioalkalicoccus.</title>
        <authorList>
            <person name="Bryantseva I.A."/>
            <person name="Kyndt J.A."/>
            <person name="Imhoff J.F."/>
        </authorList>
    </citation>
    <scope>NUCLEOTIDE SEQUENCE [LARGE SCALE GENOMIC DNA]</scope>
    <source>
        <strain evidence="10 11">Um2</strain>
    </source>
</reference>
<evidence type="ECO:0000256" key="3">
    <source>
        <dbReference type="ARBA" id="ARBA00022475"/>
    </source>
</evidence>
<feature type="transmembrane region" description="Helical" evidence="8">
    <location>
        <begin position="12"/>
        <end position="35"/>
    </location>
</feature>
<keyword evidence="11" id="KW-1185">Reference proteome</keyword>
<name>A0ABV4BGY4_9GAMM</name>
<evidence type="ECO:0000256" key="4">
    <source>
        <dbReference type="ARBA" id="ARBA00022692"/>
    </source>
</evidence>
<feature type="transmembrane region" description="Helical" evidence="8">
    <location>
        <begin position="281"/>
        <end position="300"/>
    </location>
</feature>
<evidence type="ECO:0000313" key="10">
    <source>
        <dbReference type="EMBL" id="MEY6433801.1"/>
    </source>
</evidence>
<sequence>MGLTPRWRRLLALGARLGLTLFAISLLTFGLLYLAPGDPADVILGAQSETATPDKVAELRERLGLDRPWPEQYLDWLARAMRGDLGASFASGEPVATLIAERFGATLELAAATLVLILVLSSLTGLLAAARPAGLFDQGLRWLAILTQSVPGFLLGLMLIYVFALTLGWLPVFGRDGFASLILPTIALGLGAALVQGRILRAELLEVQGQDYVRFARAKGLSESLILWRHVLRNALTGILTIWGTTVGRLLGGAVLIETVFAWPGLGRLLVEAVIGRDLPVIQGAVLVLTLAYVGANLLVDLLQGLLDPRLAAAPSGTHDDR</sequence>
<dbReference type="PANTHER" id="PTHR43163">
    <property type="entry name" value="DIPEPTIDE TRANSPORT SYSTEM PERMEASE PROTEIN DPPB-RELATED"/>
    <property type="match status" value="1"/>
</dbReference>
<dbReference type="SUPFAM" id="SSF161098">
    <property type="entry name" value="MetI-like"/>
    <property type="match status" value="1"/>
</dbReference>
<evidence type="ECO:0000256" key="7">
    <source>
        <dbReference type="ARBA" id="ARBA00024202"/>
    </source>
</evidence>
<evidence type="ECO:0000259" key="9">
    <source>
        <dbReference type="PROSITE" id="PS50928"/>
    </source>
</evidence>
<dbReference type="InterPro" id="IPR045621">
    <property type="entry name" value="BPD_transp_1_N"/>
</dbReference>
<dbReference type="InterPro" id="IPR000515">
    <property type="entry name" value="MetI-like"/>
</dbReference>
<gene>
    <name evidence="10" type="ORF">ABC977_15455</name>
</gene>
<comment type="caution">
    <text evidence="10">The sequence shown here is derived from an EMBL/GenBank/DDBJ whole genome shotgun (WGS) entry which is preliminary data.</text>
</comment>
<proteinExistence type="inferred from homology"/>